<dbReference type="KEGG" id="mbac:BN1209_1227"/>
<dbReference type="EMBL" id="LN794158">
    <property type="protein sequence ID" value="CEN56267.1"/>
    <property type="molecule type" value="Genomic_DNA"/>
</dbReference>
<keyword evidence="1" id="KW-0472">Membrane</keyword>
<dbReference type="STRING" id="1581680.BN1209_1227"/>
<keyword evidence="1" id="KW-1133">Transmembrane helix</keyword>
<feature type="transmembrane region" description="Helical" evidence="1">
    <location>
        <begin position="87"/>
        <end position="107"/>
    </location>
</feature>
<evidence type="ECO:0000256" key="1">
    <source>
        <dbReference type="SAM" id="Phobius"/>
    </source>
</evidence>
<evidence type="ECO:0000313" key="2">
    <source>
        <dbReference type="EMBL" id="CEN56267.1"/>
    </source>
</evidence>
<dbReference type="HOGENOM" id="CLU_1388805_0_0_4"/>
<reference evidence="3" key="1">
    <citation type="submission" date="2014-12" db="EMBL/GenBank/DDBJ databases">
        <authorList>
            <person name="Salcher M.M."/>
        </authorList>
    </citation>
    <scope>NUCLEOTIDE SEQUENCE [LARGE SCALE GENOMIC DNA]</scope>
    <source>
        <strain evidence="3">MMS-10A-171</strain>
    </source>
</reference>
<organism evidence="2 3">
    <name type="scientific">Candidatus Methylopumilus turicensis</name>
    <dbReference type="NCBI Taxonomy" id="1581680"/>
    <lineage>
        <taxon>Bacteria</taxon>
        <taxon>Pseudomonadati</taxon>
        <taxon>Pseudomonadota</taxon>
        <taxon>Betaproteobacteria</taxon>
        <taxon>Nitrosomonadales</taxon>
        <taxon>Methylophilaceae</taxon>
        <taxon>Candidatus Methylopumilus</taxon>
    </lineage>
</organism>
<name>A0A0B7J0H9_9PROT</name>
<dbReference type="Proteomes" id="UP000056322">
    <property type="component" value="Chromosome 1"/>
</dbReference>
<keyword evidence="1" id="KW-0812">Transmembrane</keyword>
<gene>
    <name evidence="2" type="ORF">BN1209_1227</name>
</gene>
<keyword evidence="3" id="KW-1185">Reference proteome</keyword>
<protein>
    <submittedName>
        <fullName evidence="2">Uncharacterized protein</fullName>
    </submittedName>
</protein>
<accession>A0A0B7J0H9</accession>
<sequence>MLLLGTSFTALTHWYGRYLMEALLPLYHFTIHHVDSRIDISSLIITWFQGQQFVQFEGLVSHPFFIGEQYYFIENARLISSRIPLDYALQPVVIFFTLVLAWPADVFKKQYQAYFYRISFGAPLILILMLLDFPMQFIYMLWANLEKALNVTGDAHGLLLYWSDFLNGGGLIMLSIAISVMAIGISSKWMSSSIHD</sequence>
<feature type="transmembrane region" description="Helical" evidence="1">
    <location>
        <begin position="114"/>
        <end position="139"/>
    </location>
</feature>
<proteinExistence type="predicted"/>
<feature type="transmembrane region" description="Helical" evidence="1">
    <location>
        <begin position="159"/>
        <end position="185"/>
    </location>
</feature>
<dbReference type="AlphaFoldDB" id="A0A0B7J0H9"/>
<evidence type="ECO:0000313" key="3">
    <source>
        <dbReference type="Proteomes" id="UP000056322"/>
    </source>
</evidence>